<evidence type="ECO:0000313" key="1">
    <source>
        <dbReference type="EMBL" id="CAK5091604.1"/>
    </source>
</evidence>
<evidence type="ECO:0000313" key="2">
    <source>
        <dbReference type="Proteomes" id="UP001497535"/>
    </source>
</evidence>
<organism evidence="1 2">
    <name type="scientific">Meloidogyne enterolobii</name>
    <name type="common">Root-knot nematode worm</name>
    <name type="synonym">Meloidogyne mayaguensis</name>
    <dbReference type="NCBI Taxonomy" id="390850"/>
    <lineage>
        <taxon>Eukaryota</taxon>
        <taxon>Metazoa</taxon>
        <taxon>Ecdysozoa</taxon>
        <taxon>Nematoda</taxon>
        <taxon>Chromadorea</taxon>
        <taxon>Rhabditida</taxon>
        <taxon>Tylenchina</taxon>
        <taxon>Tylenchomorpha</taxon>
        <taxon>Tylenchoidea</taxon>
        <taxon>Meloidogynidae</taxon>
        <taxon>Meloidogyninae</taxon>
        <taxon>Meloidogyne</taxon>
    </lineage>
</organism>
<dbReference type="EMBL" id="CAVMJV010000088">
    <property type="protein sequence ID" value="CAK5091604.1"/>
    <property type="molecule type" value="Genomic_DNA"/>
</dbReference>
<dbReference type="Proteomes" id="UP001497535">
    <property type="component" value="Unassembled WGS sequence"/>
</dbReference>
<keyword evidence="2" id="KW-1185">Reference proteome</keyword>
<protein>
    <submittedName>
        <fullName evidence="1">Uncharacterized protein</fullName>
    </submittedName>
</protein>
<comment type="caution">
    <text evidence="1">The sequence shown here is derived from an EMBL/GenBank/DDBJ whole genome shotgun (WGS) entry which is preliminary data.</text>
</comment>
<name>A0ACB1ALE7_MELEN</name>
<sequence length="73" mass="8320">MEIITSLFPVCGGGKPFSAVRRRLLPKYFEQPEELFDEFGFRLPDLDGTVDPTAEQMPLESSSQRYLGVYSFI</sequence>
<reference evidence="1" key="1">
    <citation type="submission" date="2023-11" db="EMBL/GenBank/DDBJ databases">
        <authorList>
            <person name="Poullet M."/>
        </authorList>
    </citation>
    <scope>NUCLEOTIDE SEQUENCE</scope>
    <source>
        <strain evidence="1">E1834</strain>
    </source>
</reference>
<gene>
    <name evidence="1" type="ORF">MENTE1834_LOCUS39447</name>
</gene>
<proteinExistence type="predicted"/>
<accession>A0ACB1ALE7</accession>